<protein>
    <submittedName>
        <fullName evidence="1">Uncharacterized protein</fullName>
    </submittedName>
</protein>
<evidence type="ECO:0000313" key="1">
    <source>
        <dbReference type="EMBL" id="KEJ87827.1"/>
    </source>
</evidence>
<gene>
    <name evidence="1" type="ORF">DSW25_04930</name>
</gene>
<organism evidence="1 2">
    <name type="scientific">Sulfitobacter donghicola DSW-25 = KCTC 12864 = JCM 14565</name>
    <dbReference type="NCBI Taxonomy" id="1300350"/>
    <lineage>
        <taxon>Bacteria</taxon>
        <taxon>Pseudomonadati</taxon>
        <taxon>Pseudomonadota</taxon>
        <taxon>Alphaproteobacteria</taxon>
        <taxon>Rhodobacterales</taxon>
        <taxon>Roseobacteraceae</taxon>
        <taxon>Sulfitobacter</taxon>
    </lineage>
</organism>
<comment type="caution">
    <text evidence="1">The sequence shown here is derived from an EMBL/GenBank/DDBJ whole genome shotgun (WGS) entry which is preliminary data.</text>
</comment>
<accession>A0A073IQZ7</accession>
<keyword evidence="2" id="KW-1185">Reference proteome</keyword>
<sequence>MDLKSRIGHNISALRHCQGVSIAKFAEKLA</sequence>
<evidence type="ECO:0000313" key="2">
    <source>
        <dbReference type="Proteomes" id="UP000027734"/>
    </source>
</evidence>
<name>A0A073IQZ7_9RHOB</name>
<dbReference type="EMBL" id="JAMC01000014">
    <property type="protein sequence ID" value="KEJ87827.1"/>
    <property type="molecule type" value="Genomic_DNA"/>
</dbReference>
<dbReference type="Proteomes" id="UP000027734">
    <property type="component" value="Unassembled WGS sequence"/>
</dbReference>
<reference evidence="1 2" key="1">
    <citation type="submission" date="2014-01" db="EMBL/GenBank/DDBJ databases">
        <title>Sulfitobacter donghicola JCM 14565 Genome Sequencing.</title>
        <authorList>
            <person name="Lai Q."/>
            <person name="Hong Z."/>
        </authorList>
    </citation>
    <scope>NUCLEOTIDE SEQUENCE [LARGE SCALE GENOMIC DNA]</scope>
    <source>
        <strain evidence="1 2">JCM 14565</strain>
    </source>
</reference>
<proteinExistence type="predicted"/>
<dbReference type="AlphaFoldDB" id="A0A073IQZ7"/>